<evidence type="ECO:0000313" key="2">
    <source>
        <dbReference type="EMBL" id="EFN67174.1"/>
    </source>
</evidence>
<keyword evidence="3" id="KW-1185">Reference proteome</keyword>
<keyword evidence="1" id="KW-0812">Transmembrane</keyword>
<sequence>MTCDKYHNYTLKRDDGIFQHLPIDILKNVHSTLKSQPVSYEGKLHFLKMFEKSLMSEIESRLTATMSPNRKVRGADYHGHGYESHDDHSIGFPSIEGALLAISFLTFAVYLVRLVMVRNIFLRIIFSSFLKYPK</sequence>
<dbReference type="OrthoDB" id="7675048at2759"/>
<dbReference type="InParanoid" id="E2AH57"/>
<name>E2AH57_CAMFO</name>
<reference evidence="2 3" key="1">
    <citation type="journal article" date="2010" name="Science">
        <title>Genomic comparison of the ants Camponotus floridanus and Harpegnathos saltator.</title>
        <authorList>
            <person name="Bonasio R."/>
            <person name="Zhang G."/>
            <person name="Ye C."/>
            <person name="Mutti N.S."/>
            <person name="Fang X."/>
            <person name="Qin N."/>
            <person name="Donahue G."/>
            <person name="Yang P."/>
            <person name="Li Q."/>
            <person name="Li C."/>
            <person name="Zhang P."/>
            <person name="Huang Z."/>
            <person name="Berger S.L."/>
            <person name="Reinberg D."/>
            <person name="Wang J."/>
            <person name="Liebig J."/>
        </authorList>
    </citation>
    <scope>NUCLEOTIDE SEQUENCE [LARGE SCALE GENOMIC DNA]</scope>
    <source>
        <strain evidence="3">C129</strain>
    </source>
</reference>
<gene>
    <name evidence="2" type="ORF">EAG_09045</name>
</gene>
<dbReference type="Proteomes" id="UP000000311">
    <property type="component" value="Unassembled WGS sequence"/>
</dbReference>
<accession>E2AH57</accession>
<evidence type="ECO:0000313" key="3">
    <source>
        <dbReference type="Proteomes" id="UP000000311"/>
    </source>
</evidence>
<proteinExistence type="predicted"/>
<dbReference type="EMBL" id="GL439483">
    <property type="protein sequence ID" value="EFN67174.1"/>
    <property type="molecule type" value="Genomic_DNA"/>
</dbReference>
<keyword evidence="1" id="KW-0472">Membrane</keyword>
<protein>
    <submittedName>
        <fullName evidence="2">Uncharacterized protein</fullName>
    </submittedName>
</protein>
<organism evidence="3">
    <name type="scientific">Camponotus floridanus</name>
    <name type="common">Florida carpenter ant</name>
    <dbReference type="NCBI Taxonomy" id="104421"/>
    <lineage>
        <taxon>Eukaryota</taxon>
        <taxon>Metazoa</taxon>
        <taxon>Ecdysozoa</taxon>
        <taxon>Arthropoda</taxon>
        <taxon>Hexapoda</taxon>
        <taxon>Insecta</taxon>
        <taxon>Pterygota</taxon>
        <taxon>Neoptera</taxon>
        <taxon>Endopterygota</taxon>
        <taxon>Hymenoptera</taxon>
        <taxon>Apocrita</taxon>
        <taxon>Aculeata</taxon>
        <taxon>Formicoidea</taxon>
        <taxon>Formicidae</taxon>
        <taxon>Formicinae</taxon>
        <taxon>Camponotus</taxon>
    </lineage>
</organism>
<keyword evidence="1" id="KW-1133">Transmembrane helix</keyword>
<feature type="transmembrane region" description="Helical" evidence="1">
    <location>
        <begin position="97"/>
        <end position="116"/>
    </location>
</feature>
<dbReference type="AlphaFoldDB" id="E2AH57"/>
<evidence type="ECO:0000256" key="1">
    <source>
        <dbReference type="SAM" id="Phobius"/>
    </source>
</evidence>